<dbReference type="EMBL" id="BKCJ010091778">
    <property type="protein sequence ID" value="GEX14297.1"/>
    <property type="molecule type" value="Genomic_DNA"/>
</dbReference>
<protein>
    <recommendedName>
        <fullName evidence="2">Integrase, catalytic region, zinc finger, CCHC-type, peptidase aspartic, catalytic</fullName>
    </recommendedName>
</protein>
<evidence type="ECO:0008006" key="2">
    <source>
        <dbReference type="Google" id="ProtNLM"/>
    </source>
</evidence>
<sequence length="257" mass="29271">MTTLAEHMIVASADNHPHMLEKTMYTSWSSHVYSLVNHHNIAKEIWDRVKLLMLGKELSQQEHECKLYDEFDRFNSVQVSTKFLNTLPPEWSKFVTDVLDEEQLTFFVDLGVTNGQATQIIITHNATFQTNDLDAYDSDCDDISSAKAVLMANLSSYDSDVLSEYNESFQNNRSCSKLDAPALNEFFVINDLKAQLQAKESLKSKLRAHIATLKGKNVSDNILVNNVCLIAPGMFKLELKPLSHRLKDNRKAHEDYL</sequence>
<comment type="caution">
    <text evidence="1">The sequence shown here is derived from an EMBL/GenBank/DDBJ whole genome shotgun (WGS) entry which is preliminary data.</text>
</comment>
<dbReference type="AlphaFoldDB" id="A0A699H8Z9"/>
<proteinExistence type="predicted"/>
<organism evidence="1">
    <name type="scientific">Tanacetum cinerariifolium</name>
    <name type="common">Dalmatian daisy</name>
    <name type="synonym">Chrysanthemum cinerariifolium</name>
    <dbReference type="NCBI Taxonomy" id="118510"/>
    <lineage>
        <taxon>Eukaryota</taxon>
        <taxon>Viridiplantae</taxon>
        <taxon>Streptophyta</taxon>
        <taxon>Embryophyta</taxon>
        <taxon>Tracheophyta</taxon>
        <taxon>Spermatophyta</taxon>
        <taxon>Magnoliopsida</taxon>
        <taxon>eudicotyledons</taxon>
        <taxon>Gunneridae</taxon>
        <taxon>Pentapetalae</taxon>
        <taxon>asterids</taxon>
        <taxon>campanulids</taxon>
        <taxon>Asterales</taxon>
        <taxon>Asteraceae</taxon>
        <taxon>Asteroideae</taxon>
        <taxon>Anthemideae</taxon>
        <taxon>Anthemidinae</taxon>
        <taxon>Tanacetum</taxon>
    </lineage>
</organism>
<name>A0A699H8Z9_TANCI</name>
<reference evidence="1" key="1">
    <citation type="journal article" date="2019" name="Sci. Rep.">
        <title>Draft genome of Tanacetum cinerariifolium, the natural source of mosquito coil.</title>
        <authorList>
            <person name="Yamashiro T."/>
            <person name="Shiraishi A."/>
            <person name="Satake H."/>
            <person name="Nakayama K."/>
        </authorList>
    </citation>
    <scope>NUCLEOTIDE SEQUENCE</scope>
</reference>
<gene>
    <name evidence="1" type="ORF">Tci_286272</name>
</gene>
<accession>A0A699H8Z9</accession>
<evidence type="ECO:0000313" key="1">
    <source>
        <dbReference type="EMBL" id="GEX14297.1"/>
    </source>
</evidence>